<dbReference type="RefSeq" id="WP_093978044.1">
    <property type="nucleotide sequence ID" value="NZ_CP022515.1"/>
</dbReference>
<evidence type="ECO:0000313" key="2">
    <source>
        <dbReference type="EMBL" id="ASO05238.1"/>
    </source>
</evidence>
<reference evidence="2 3" key="1">
    <citation type="submission" date="2017-07" db="EMBL/GenBank/DDBJ databases">
        <title>Genome Sequence of Arenibacter algicola Strain SMS7 Isolated from a culture of the Diatom Skeletonema marinoi.</title>
        <authorList>
            <person name="Topel M."/>
            <person name="Pinder M.I.M."/>
            <person name="Johansson O.N."/>
            <person name="Kourtchenko O."/>
            <person name="Godhe A."/>
            <person name="Clarke A.K."/>
        </authorList>
    </citation>
    <scope>NUCLEOTIDE SEQUENCE [LARGE SCALE GENOMIC DNA]</scope>
    <source>
        <strain evidence="2 3">SMS7</strain>
    </source>
</reference>
<accession>A0A221UVN4</accession>
<evidence type="ECO:0000313" key="3">
    <source>
        <dbReference type="Proteomes" id="UP000204551"/>
    </source>
</evidence>
<proteinExistence type="predicted"/>
<name>A0A221UVN4_9FLAO</name>
<dbReference type="KEGG" id="aalg:AREALGSMS7_01772"/>
<evidence type="ECO:0000256" key="1">
    <source>
        <dbReference type="SAM" id="Phobius"/>
    </source>
</evidence>
<keyword evidence="1" id="KW-1133">Transmembrane helix</keyword>
<dbReference type="Proteomes" id="UP000204551">
    <property type="component" value="Chromosome"/>
</dbReference>
<feature type="transmembrane region" description="Helical" evidence="1">
    <location>
        <begin position="106"/>
        <end position="124"/>
    </location>
</feature>
<sequence length="157" mass="18145">MGTYQTSKCGHCKKTWAFMEYGGDSSCGPPVIKCVHCNGLNRTKMKLYRDMTFFNRLTFWLGRGLIKPIFGLFMIGFGMGILYWQYLTIEDNGQSPMSHMLEINNWFGIIFFHAIAIGVAWLGVSQIRDTFSTKKQVQVMEQIFDENGGFFWSNQQY</sequence>
<dbReference type="EMBL" id="CP022515">
    <property type="protein sequence ID" value="ASO05238.1"/>
    <property type="molecule type" value="Genomic_DNA"/>
</dbReference>
<dbReference type="AlphaFoldDB" id="A0A221UVN4"/>
<protein>
    <submittedName>
        <fullName evidence="2">Uncharacterized protein</fullName>
    </submittedName>
</protein>
<gene>
    <name evidence="2" type="ORF">AREALGSMS7_01772</name>
</gene>
<organism evidence="2 3">
    <name type="scientific">Arenibacter algicola</name>
    <dbReference type="NCBI Taxonomy" id="616991"/>
    <lineage>
        <taxon>Bacteria</taxon>
        <taxon>Pseudomonadati</taxon>
        <taxon>Bacteroidota</taxon>
        <taxon>Flavobacteriia</taxon>
        <taxon>Flavobacteriales</taxon>
        <taxon>Flavobacteriaceae</taxon>
        <taxon>Arenibacter</taxon>
    </lineage>
</organism>
<keyword evidence="1" id="KW-0472">Membrane</keyword>
<feature type="transmembrane region" description="Helical" evidence="1">
    <location>
        <begin position="65"/>
        <end position="86"/>
    </location>
</feature>
<keyword evidence="1" id="KW-0812">Transmembrane</keyword>